<dbReference type="RefSeq" id="WP_073016109.1">
    <property type="nucleotide sequence ID" value="NZ_FQXU01000003.1"/>
</dbReference>
<dbReference type="Proteomes" id="UP000184241">
    <property type="component" value="Unassembled WGS sequence"/>
</dbReference>
<reference evidence="1 2" key="1">
    <citation type="submission" date="2016-11" db="EMBL/GenBank/DDBJ databases">
        <authorList>
            <person name="Jaros S."/>
            <person name="Januszkiewicz K."/>
            <person name="Wedrychowicz H."/>
        </authorList>
    </citation>
    <scope>NUCLEOTIDE SEQUENCE [LARGE SCALE GENOMIC DNA]</scope>
    <source>
        <strain evidence="1 2">DSM 6191</strain>
    </source>
</reference>
<dbReference type="InterPro" id="IPR006944">
    <property type="entry name" value="Phage/GTA_portal"/>
</dbReference>
<dbReference type="NCBIfam" id="TIGR01537">
    <property type="entry name" value="portal_HK97"/>
    <property type="match status" value="1"/>
</dbReference>
<protein>
    <submittedName>
        <fullName evidence="1">Phage portal protein, HK97 family</fullName>
    </submittedName>
</protein>
<organism evidence="1 2">
    <name type="scientific">Clostridium intestinale DSM 6191</name>
    <dbReference type="NCBI Taxonomy" id="1121320"/>
    <lineage>
        <taxon>Bacteria</taxon>
        <taxon>Bacillati</taxon>
        <taxon>Bacillota</taxon>
        <taxon>Clostridia</taxon>
        <taxon>Eubacteriales</taxon>
        <taxon>Clostridiaceae</taxon>
        <taxon>Clostridium</taxon>
    </lineage>
</organism>
<name>A0A1M5U0X1_9CLOT</name>
<evidence type="ECO:0000313" key="2">
    <source>
        <dbReference type="Proteomes" id="UP000184241"/>
    </source>
</evidence>
<evidence type="ECO:0000313" key="1">
    <source>
        <dbReference type="EMBL" id="SHH56594.1"/>
    </source>
</evidence>
<dbReference type="InterPro" id="IPR006427">
    <property type="entry name" value="Portal_HK97"/>
</dbReference>
<dbReference type="EMBL" id="FQXU01000003">
    <property type="protein sequence ID" value="SHH56594.1"/>
    <property type="molecule type" value="Genomic_DNA"/>
</dbReference>
<gene>
    <name evidence="1" type="ORF">SAMN02745941_00373</name>
</gene>
<proteinExistence type="predicted"/>
<dbReference type="AlphaFoldDB" id="A0A1M5U0X1"/>
<sequence>MGFIDWIKEIFGNKSRVSLNEKSIESQQVQLEVEYFAIVSAINMIAGSISKCEFKTFMKNKPLREDEYYLWNIEPNKNQNSSQFLQELVSKLLYYNEVLVIEVNGQLIIADDFSQNEYALYENTFTNVSRGTMTFNRTFTMSEVLYFKLGSDDIRKLLSRLIKGYNNLLNMAIAKYKRSGGRKGIAKVDKAPSGDGDYQKKIDDLFNNRFKSYFEAENSVLHLPKGVEYNEQNGEGNKKSTSEIVDIQNLTKEVFERVAQAVKIPPALLRGDIADVDKITDNYLTFCIDPLADIIEEEITRKRYGKSAFISGSYLSVDTTCIKHIDLFSISTAFDKLIASGGYSIDELRIKAGDIPLNTPWSKKHWMTKNYEDIENLKGGENL</sequence>
<dbReference type="Pfam" id="PF04860">
    <property type="entry name" value="Phage_portal"/>
    <property type="match status" value="1"/>
</dbReference>
<accession>A0A1M5U0X1</accession>